<dbReference type="SUPFAM" id="SSF54001">
    <property type="entry name" value="Cysteine proteinases"/>
    <property type="match status" value="1"/>
</dbReference>
<dbReference type="InterPro" id="IPR013128">
    <property type="entry name" value="Peptidase_C1A"/>
</dbReference>
<name>A0A7E5W503_TRINI</name>
<dbReference type="GO" id="GO:0006508">
    <property type="term" value="P:proteolysis"/>
    <property type="evidence" value="ECO:0007669"/>
    <property type="project" value="InterPro"/>
</dbReference>
<dbReference type="GeneID" id="113499462"/>
<feature type="chain" id="PRO_5028917211" evidence="2">
    <location>
        <begin position="19"/>
        <end position="317"/>
    </location>
</feature>
<evidence type="ECO:0000259" key="3">
    <source>
        <dbReference type="SMART" id="SM00645"/>
    </source>
</evidence>
<keyword evidence="4" id="KW-1185">Reference proteome</keyword>
<proteinExistence type="inferred from homology"/>
<protein>
    <submittedName>
        <fullName evidence="5">Cathepsin B-like cysteine proteinase 3</fullName>
    </submittedName>
</protein>
<dbReference type="InterPro" id="IPR000668">
    <property type="entry name" value="Peptidase_C1A_C"/>
</dbReference>
<dbReference type="PROSITE" id="PS00640">
    <property type="entry name" value="THIOL_PROTEASE_ASN"/>
    <property type="match status" value="1"/>
</dbReference>
<dbReference type="OrthoDB" id="3789175at2759"/>
<feature type="signal peptide" evidence="2">
    <location>
        <begin position="1"/>
        <end position="18"/>
    </location>
</feature>
<dbReference type="PRINTS" id="PR00705">
    <property type="entry name" value="PAPAIN"/>
</dbReference>
<dbReference type="InterPro" id="IPR038765">
    <property type="entry name" value="Papain-like_cys_pep_sf"/>
</dbReference>
<evidence type="ECO:0000256" key="1">
    <source>
        <dbReference type="ARBA" id="ARBA00008455"/>
    </source>
</evidence>
<evidence type="ECO:0000256" key="2">
    <source>
        <dbReference type="SAM" id="SignalP"/>
    </source>
</evidence>
<gene>
    <name evidence="5" type="primary">LOC113499462</name>
</gene>
<dbReference type="InParanoid" id="A0A7E5W503"/>
<dbReference type="GO" id="GO:0008234">
    <property type="term" value="F:cysteine-type peptidase activity"/>
    <property type="evidence" value="ECO:0007669"/>
    <property type="project" value="InterPro"/>
</dbReference>
<dbReference type="Gene3D" id="3.90.70.10">
    <property type="entry name" value="Cysteine proteinases"/>
    <property type="match status" value="1"/>
</dbReference>
<dbReference type="AlphaFoldDB" id="A0A7E5W503"/>
<dbReference type="KEGG" id="tnl:113499462"/>
<evidence type="ECO:0000313" key="5">
    <source>
        <dbReference type="RefSeq" id="XP_026735748.1"/>
    </source>
</evidence>
<feature type="domain" description="Peptidase C1A papain C-terminal" evidence="3">
    <location>
        <begin position="86"/>
        <end position="309"/>
    </location>
</feature>
<organism evidence="4 5">
    <name type="scientific">Trichoplusia ni</name>
    <name type="common">Cabbage looper</name>
    <dbReference type="NCBI Taxonomy" id="7111"/>
    <lineage>
        <taxon>Eukaryota</taxon>
        <taxon>Metazoa</taxon>
        <taxon>Ecdysozoa</taxon>
        <taxon>Arthropoda</taxon>
        <taxon>Hexapoda</taxon>
        <taxon>Insecta</taxon>
        <taxon>Pterygota</taxon>
        <taxon>Neoptera</taxon>
        <taxon>Endopterygota</taxon>
        <taxon>Lepidoptera</taxon>
        <taxon>Glossata</taxon>
        <taxon>Ditrysia</taxon>
        <taxon>Noctuoidea</taxon>
        <taxon>Noctuidae</taxon>
        <taxon>Plusiinae</taxon>
        <taxon>Trichoplusia</taxon>
    </lineage>
</organism>
<keyword evidence="2" id="KW-0732">Signal</keyword>
<dbReference type="SMART" id="SM00645">
    <property type="entry name" value="Pept_C1"/>
    <property type="match status" value="1"/>
</dbReference>
<evidence type="ECO:0000313" key="4">
    <source>
        <dbReference type="Proteomes" id="UP000322000"/>
    </source>
</evidence>
<dbReference type="InterPro" id="IPR025661">
    <property type="entry name" value="Pept_asp_AS"/>
</dbReference>
<accession>A0A7E5W503</accession>
<dbReference type="PANTHER" id="PTHR12411">
    <property type="entry name" value="CYSTEINE PROTEASE FAMILY C1-RELATED"/>
    <property type="match status" value="1"/>
</dbReference>
<comment type="similarity">
    <text evidence="1">Belongs to the peptidase C1 family.</text>
</comment>
<sequence>MKVNLGTIFLTMLGGAFGTFDKELHAKYLNMPRSEFVEYFNNQNNSWKIGQYSLNITFTPMDYQVPPDFNKNYTLPSLRSFERIDLPIQFDARIKWPHCRTIGEIYNQFDCDSCWAHGAANTASDRICIHAHKQAVLSEQDLECAHPNATICHKGSAWEGFQFWKANGLVTRNCKPYHPENLHQRKCSQICERDNNRRRYLEDKHYAEIVYQIDPRNVNEIKKELFFMGPIEATIYIYQDFYDLKNGYTGGIYEHKFGKHLYLHSVRIIGYGVENGIEFWLVANSWGRSFGENGFFRIKIFQEYMFRSMSSGLPRKV</sequence>
<dbReference type="Proteomes" id="UP000322000">
    <property type="component" value="Chromosome 12"/>
</dbReference>
<reference evidence="5" key="1">
    <citation type="submission" date="2025-08" db="UniProtKB">
        <authorList>
            <consortium name="RefSeq"/>
        </authorList>
    </citation>
    <scope>IDENTIFICATION</scope>
</reference>
<dbReference type="Pfam" id="PF00112">
    <property type="entry name" value="Peptidase_C1"/>
    <property type="match status" value="1"/>
</dbReference>
<dbReference type="RefSeq" id="XP_026735748.1">
    <property type="nucleotide sequence ID" value="XM_026879947.1"/>
</dbReference>